<comment type="similarity">
    <text evidence="1">Belongs to the sigma-70 factor family. ECF subfamily.</text>
</comment>
<evidence type="ECO:0000256" key="2">
    <source>
        <dbReference type="ARBA" id="ARBA00023015"/>
    </source>
</evidence>
<dbReference type="Gene3D" id="1.10.10.10">
    <property type="entry name" value="Winged helix-like DNA-binding domain superfamily/Winged helix DNA-binding domain"/>
    <property type="match status" value="1"/>
</dbReference>
<evidence type="ECO:0000313" key="7">
    <source>
        <dbReference type="Proteomes" id="UP001589828"/>
    </source>
</evidence>
<dbReference type="NCBIfam" id="TIGR02937">
    <property type="entry name" value="sigma70-ECF"/>
    <property type="match status" value="1"/>
</dbReference>
<dbReference type="Pfam" id="PF08281">
    <property type="entry name" value="Sigma70_r4_2"/>
    <property type="match status" value="1"/>
</dbReference>
<dbReference type="InterPro" id="IPR013249">
    <property type="entry name" value="RNA_pol_sigma70_r4_t2"/>
</dbReference>
<proteinExistence type="inferred from homology"/>
<evidence type="ECO:0000259" key="5">
    <source>
        <dbReference type="Pfam" id="PF08281"/>
    </source>
</evidence>
<dbReference type="RefSeq" id="WP_377021610.1">
    <property type="nucleotide sequence ID" value="NZ_JBHLTS010000017.1"/>
</dbReference>
<reference evidence="6 7" key="1">
    <citation type="submission" date="2024-09" db="EMBL/GenBank/DDBJ databases">
        <authorList>
            <person name="Sun Q."/>
            <person name="Mori K."/>
        </authorList>
    </citation>
    <scope>NUCLEOTIDE SEQUENCE [LARGE SCALE GENOMIC DNA]</scope>
    <source>
        <strain evidence="6 7">NCAIM B.02415</strain>
    </source>
</reference>
<evidence type="ECO:0000256" key="4">
    <source>
        <dbReference type="ARBA" id="ARBA00023163"/>
    </source>
</evidence>
<feature type="domain" description="RNA polymerase sigma factor 70 region 4 type 2" evidence="5">
    <location>
        <begin position="138"/>
        <end position="189"/>
    </location>
</feature>
<dbReference type="InterPro" id="IPR014284">
    <property type="entry name" value="RNA_pol_sigma-70_dom"/>
</dbReference>
<dbReference type="SUPFAM" id="SSF88659">
    <property type="entry name" value="Sigma3 and sigma4 domains of RNA polymerase sigma factors"/>
    <property type="match status" value="1"/>
</dbReference>
<name>A0ABV6L2Y8_9SPHI</name>
<protein>
    <submittedName>
        <fullName evidence="6">RNA polymerase sigma factor</fullName>
    </submittedName>
</protein>
<dbReference type="InterPro" id="IPR013324">
    <property type="entry name" value="RNA_pol_sigma_r3/r4-like"/>
</dbReference>
<dbReference type="PANTHER" id="PTHR43133">
    <property type="entry name" value="RNA POLYMERASE ECF-TYPE SIGMA FACTO"/>
    <property type="match status" value="1"/>
</dbReference>
<dbReference type="InterPro" id="IPR013325">
    <property type="entry name" value="RNA_pol_sigma_r2"/>
</dbReference>
<keyword evidence="4" id="KW-0804">Transcription</keyword>
<sequence length="205" mass="23967">MEVSKSVLMGPKNKDIYKNWALLAEGEKQGLYACFNLFYDDLYRFGLSLYKNPELVKEGIHNLFLELWRIKHKLADVQNVQQYTLTIYKRILYKTYLQLSEETQTANLIDIPADNIPVEPSYESILIASQHDEHMKKRLQKALNQLSPRQKEIIRLRYFDAVSFKDISGQTGLSERTVYNTLHNAIKALRDLICLTLALRFIKTH</sequence>
<evidence type="ECO:0000256" key="1">
    <source>
        <dbReference type="ARBA" id="ARBA00010641"/>
    </source>
</evidence>
<dbReference type="SUPFAM" id="SSF88946">
    <property type="entry name" value="Sigma2 domain of RNA polymerase sigma factors"/>
    <property type="match status" value="1"/>
</dbReference>
<evidence type="ECO:0000313" key="6">
    <source>
        <dbReference type="EMBL" id="MFC0513752.1"/>
    </source>
</evidence>
<dbReference type="PANTHER" id="PTHR43133:SF46">
    <property type="entry name" value="RNA POLYMERASE SIGMA-70 FACTOR ECF SUBFAMILY"/>
    <property type="match status" value="1"/>
</dbReference>
<dbReference type="InterPro" id="IPR036388">
    <property type="entry name" value="WH-like_DNA-bd_sf"/>
</dbReference>
<dbReference type="Proteomes" id="UP001589828">
    <property type="component" value="Unassembled WGS sequence"/>
</dbReference>
<keyword evidence="7" id="KW-1185">Reference proteome</keyword>
<accession>A0ABV6L2Y8</accession>
<dbReference type="InterPro" id="IPR039425">
    <property type="entry name" value="RNA_pol_sigma-70-like"/>
</dbReference>
<gene>
    <name evidence="6" type="ORF">ACFFGT_06060</name>
</gene>
<evidence type="ECO:0000256" key="3">
    <source>
        <dbReference type="ARBA" id="ARBA00023082"/>
    </source>
</evidence>
<keyword evidence="2" id="KW-0805">Transcription regulation</keyword>
<organism evidence="6 7">
    <name type="scientific">Mucilaginibacter angelicae</name>
    <dbReference type="NCBI Taxonomy" id="869718"/>
    <lineage>
        <taxon>Bacteria</taxon>
        <taxon>Pseudomonadati</taxon>
        <taxon>Bacteroidota</taxon>
        <taxon>Sphingobacteriia</taxon>
        <taxon>Sphingobacteriales</taxon>
        <taxon>Sphingobacteriaceae</taxon>
        <taxon>Mucilaginibacter</taxon>
    </lineage>
</organism>
<dbReference type="CDD" id="cd06171">
    <property type="entry name" value="Sigma70_r4"/>
    <property type="match status" value="1"/>
</dbReference>
<keyword evidence="3" id="KW-0731">Sigma factor</keyword>
<dbReference type="EMBL" id="JBHLTS010000017">
    <property type="protein sequence ID" value="MFC0513752.1"/>
    <property type="molecule type" value="Genomic_DNA"/>
</dbReference>
<comment type="caution">
    <text evidence="6">The sequence shown here is derived from an EMBL/GenBank/DDBJ whole genome shotgun (WGS) entry which is preliminary data.</text>
</comment>